<evidence type="ECO:0000256" key="1">
    <source>
        <dbReference type="SAM" id="MobiDB-lite"/>
    </source>
</evidence>
<feature type="compositionally biased region" description="Polar residues" evidence="1">
    <location>
        <begin position="691"/>
        <end position="703"/>
    </location>
</feature>
<evidence type="ECO:0000313" key="2">
    <source>
        <dbReference type="EMBL" id="KAJ7304797.1"/>
    </source>
</evidence>
<dbReference type="AlphaFoldDB" id="A0AAD7E9J7"/>
<comment type="caution">
    <text evidence="2">The sequence shown here is derived from an EMBL/GenBank/DDBJ whole genome shotgun (WGS) entry which is preliminary data.</text>
</comment>
<organism evidence="2 3">
    <name type="scientific">Mycena albidolilacea</name>
    <dbReference type="NCBI Taxonomy" id="1033008"/>
    <lineage>
        <taxon>Eukaryota</taxon>
        <taxon>Fungi</taxon>
        <taxon>Dikarya</taxon>
        <taxon>Basidiomycota</taxon>
        <taxon>Agaricomycotina</taxon>
        <taxon>Agaricomycetes</taxon>
        <taxon>Agaricomycetidae</taxon>
        <taxon>Agaricales</taxon>
        <taxon>Marasmiineae</taxon>
        <taxon>Mycenaceae</taxon>
        <taxon>Mycena</taxon>
    </lineage>
</organism>
<reference evidence="2" key="1">
    <citation type="submission" date="2023-03" db="EMBL/GenBank/DDBJ databases">
        <title>Massive genome expansion in bonnet fungi (Mycena s.s.) driven by repeated elements and novel gene families across ecological guilds.</title>
        <authorList>
            <consortium name="Lawrence Berkeley National Laboratory"/>
            <person name="Harder C.B."/>
            <person name="Miyauchi S."/>
            <person name="Viragh M."/>
            <person name="Kuo A."/>
            <person name="Thoen E."/>
            <person name="Andreopoulos B."/>
            <person name="Lu D."/>
            <person name="Skrede I."/>
            <person name="Drula E."/>
            <person name="Henrissat B."/>
            <person name="Morin E."/>
            <person name="Kohler A."/>
            <person name="Barry K."/>
            <person name="LaButti K."/>
            <person name="Morin E."/>
            <person name="Salamov A."/>
            <person name="Lipzen A."/>
            <person name="Mereny Z."/>
            <person name="Hegedus B."/>
            <person name="Baldrian P."/>
            <person name="Stursova M."/>
            <person name="Weitz H."/>
            <person name="Taylor A."/>
            <person name="Grigoriev I.V."/>
            <person name="Nagy L.G."/>
            <person name="Martin F."/>
            <person name="Kauserud H."/>
        </authorList>
    </citation>
    <scope>NUCLEOTIDE SEQUENCE</scope>
    <source>
        <strain evidence="2">CBHHK002</strain>
    </source>
</reference>
<keyword evidence="3" id="KW-1185">Reference proteome</keyword>
<evidence type="ECO:0000313" key="3">
    <source>
        <dbReference type="Proteomes" id="UP001218218"/>
    </source>
</evidence>
<dbReference type="Proteomes" id="UP001218218">
    <property type="component" value="Unassembled WGS sequence"/>
</dbReference>
<feature type="region of interest" description="Disordered" evidence="1">
    <location>
        <begin position="301"/>
        <end position="352"/>
    </location>
</feature>
<feature type="compositionally biased region" description="Acidic residues" evidence="1">
    <location>
        <begin position="39"/>
        <end position="51"/>
    </location>
</feature>
<feature type="compositionally biased region" description="Polar residues" evidence="1">
    <location>
        <begin position="304"/>
        <end position="316"/>
    </location>
</feature>
<protein>
    <submittedName>
        <fullName evidence="2">Uncharacterized protein</fullName>
    </submittedName>
</protein>
<proteinExistence type="predicted"/>
<accession>A0AAD7E9J7</accession>
<sequence length="1273" mass="141537">MSEDGSPAPVTPRRKRSVRISTGAQKPPPPPANPYLDLEAVESGDSGEEENLDKYETDFIDDGDDVDPDDGVPCQYSHPVGSIAFAYANKALWKSFACWTHVARRSYSNLTHDYPKPFQEPIYVCFQITFVLCPRCDFAEHVRYNSSRTYAVAGVKSASVLPGTERGDTQAKLETLRAPSSNITVNMDREEHEQFMLFKNSKKPSFKQVCSLASLYILMTIVFVSATVEGGVKPKTKGAPSDSSTLSAGTSQVRAAIANLPAPTWKTSATVYKSAGPKDATTAERDLAGSNATSNRMNEALPSAANTSEDADSTSAGKDKDNAAASDSEMAVDVDQLSLPTKGSSRAVAKNGRRSVPNRQYLSCLIYNRRAVGGSRLPKVPIAEFARLKGTSPEKKPKRDEVVLHTVDVKSVKVVELPGVCEVTNVELQDPMMKSIYALDLPKLRRGQVTTWSSNEGPGMFMLSEYPVINPELSIETVWALLLFVQKGHHINPARIDPRLLEARSPVHGRDGLRKRWVLSIGERPAVCVSVVNTTCSSLRDISTVYGGSSAPLLKYILGVHLSQDFDRITGLCGMVFDLELMHVQLNMSALTFGTKGIPIDKYEKLSSPDRKGIQSTSSLYRKQTYNAPSDSLNYDDDSQFTPFLRSVVANRVDRGDNAKPMFDTKSQAGGPGNKAEKQAKTKRKKKPSRSRQLASNKRNTVSVRVVEPLSEVEINPPKISDHRVSMSGFRPDGSKREFEFPLHVNSEHAEKPMIEGLQRAIDRQHVLYGNRAFVRHEPGRLPTEKPRKNEPTLYVLNQTEWNALTRLERTSLYKTGRNIFIIGMNVGELREGVEESLALLHRLDEDIEVQVPGLRLPPRKGDKKKADYSDINRLTTLRRFLSHAKRDDGLVLNALELPSSHYPHQNPLAGSGLDLEEVAYRQTAGLSTFGAQTPPNEKKWFDIAGTKWTATLPHLDSAGGTIVGAQGPGEKFWITQRDDLDSIHDALTYRSWDPDCPDFETGQYEGVILPARGGTFLMQNVQHIVLGLPPDPKAAISGSLSATWITGGHYFVATRVRPALSVHLHLVMLEHVLTNVKHDDQWQILVRICAFWLDLTSVRPAEDLKLFAPYLPSLNGHSAEGWMDIVCLACVVVLSTPLDRRGYWKAIPPYEILQREHVVSMYQRWRHWFASKYVGRSGDVTIEWEKDVFTPMLLHLAQVLIQYHEEEEAESENDVSTSLVEFGSEMVRDKVVKALERYSAGLGAKLDDTPQHSRFWLYSGEEFSVQALPHLS</sequence>
<dbReference type="EMBL" id="JARIHO010000099">
    <property type="protein sequence ID" value="KAJ7304797.1"/>
    <property type="molecule type" value="Genomic_DNA"/>
</dbReference>
<feature type="region of interest" description="Disordered" evidence="1">
    <location>
        <begin position="1"/>
        <end position="51"/>
    </location>
</feature>
<feature type="region of interest" description="Disordered" evidence="1">
    <location>
        <begin position="655"/>
        <end position="703"/>
    </location>
</feature>
<gene>
    <name evidence="2" type="ORF">DFH08DRAFT_1055424</name>
</gene>
<name>A0AAD7E9J7_9AGAR</name>
<feature type="compositionally biased region" description="Basic residues" evidence="1">
    <location>
        <begin position="681"/>
        <end position="690"/>
    </location>
</feature>